<dbReference type="InterPro" id="IPR016035">
    <property type="entry name" value="Acyl_Trfase/lysoPLipase"/>
</dbReference>
<dbReference type="InterPro" id="IPR002641">
    <property type="entry name" value="PNPLA_dom"/>
</dbReference>
<evidence type="ECO:0000256" key="2">
    <source>
        <dbReference type="PROSITE-ProRule" id="PRU01161"/>
    </source>
</evidence>
<keyword evidence="2" id="KW-0378">Hydrolase</keyword>
<feature type="domain" description="PNPLA" evidence="3">
    <location>
        <begin position="85"/>
        <end position="260"/>
    </location>
</feature>
<protein>
    <recommendedName>
        <fullName evidence="3">PNPLA domain-containing protein</fullName>
    </recommendedName>
</protein>
<dbReference type="Proteomes" id="UP001501771">
    <property type="component" value="Unassembled WGS sequence"/>
</dbReference>
<evidence type="ECO:0000259" key="3">
    <source>
        <dbReference type="PROSITE" id="PS51635"/>
    </source>
</evidence>
<feature type="active site" description="Proton acceptor" evidence="2">
    <location>
        <position position="247"/>
    </location>
</feature>
<keyword evidence="5" id="KW-1185">Reference proteome</keyword>
<proteinExistence type="predicted"/>
<keyword evidence="1 2" id="KW-0443">Lipid metabolism</keyword>
<dbReference type="RefSeq" id="WP_344156434.1">
    <property type="nucleotide sequence ID" value="NZ_BAAAQR010000014.1"/>
</dbReference>
<evidence type="ECO:0000313" key="4">
    <source>
        <dbReference type="EMBL" id="GAA2153967.1"/>
    </source>
</evidence>
<accession>A0ABN3A5T7</accession>
<name>A0ABN3A5T7_9ACTN</name>
<evidence type="ECO:0000256" key="1">
    <source>
        <dbReference type="ARBA" id="ARBA00023098"/>
    </source>
</evidence>
<dbReference type="EMBL" id="BAAAQR010000014">
    <property type="protein sequence ID" value="GAA2153967.1"/>
    <property type="molecule type" value="Genomic_DNA"/>
</dbReference>
<sequence length="374" mass="40764">MTSANRARDTSPLDAVLDVFRMRQYFDVVVRARDVASSATRDLRFVGTLRRGLLPLPIDLRPPPTRVFDEPSAPMPPGLGGRVAVVTTGGSGALASVVGVARALEETGTAVSVYSVCSGAALFGFPLGAGMSPQEVAELTASMVPREYVDPGWRDLALLVPTLGRGWAGLLRGDKIESFYRRHLGDLTLGQLAVPTYAPIWNVEHNRLDYLGPRTYPDLPVARAIRMAVSLPLFVQPVTLDGLSWCDGGIVDIFPVHPVLDLEPAVEHAIAVNGFYPHDFEGEDATGWEHRPLSIVSAAAQVRTSQQVQLARENIARLRAAADTVLVEPVPYQKVAGTGFYEQFLDTAEWPEFMRAGRSSMLDALRLEAARRRR</sequence>
<comment type="caution">
    <text evidence="2">Lacks conserved residue(s) required for the propagation of feature annotation.</text>
</comment>
<dbReference type="SUPFAM" id="SSF52151">
    <property type="entry name" value="FabD/lysophospholipase-like"/>
    <property type="match status" value="1"/>
</dbReference>
<dbReference type="PROSITE" id="PS51635">
    <property type="entry name" value="PNPLA"/>
    <property type="match status" value="1"/>
</dbReference>
<feature type="active site" description="Nucleophile" evidence="2">
    <location>
        <position position="118"/>
    </location>
</feature>
<organism evidence="4 5">
    <name type="scientific">Nocardioides koreensis</name>
    <dbReference type="NCBI Taxonomy" id="433651"/>
    <lineage>
        <taxon>Bacteria</taxon>
        <taxon>Bacillati</taxon>
        <taxon>Actinomycetota</taxon>
        <taxon>Actinomycetes</taxon>
        <taxon>Propionibacteriales</taxon>
        <taxon>Nocardioidaceae</taxon>
        <taxon>Nocardioides</taxon>
    </lineage>
</organism>
<keyword evidence="2" id="KW-0442">Lipid degradation</keyword>
<feature type="short sequence motif" description="DGA/G" evidence="2">
    <location>
        <begin position="247"/>
        <end position="249"/>
    </location>
</feature>
<reference evidence="4 5" key="1">
    <citation type="journal article" date="2019" name="Int. J. Syst. Evol. Microbiol.">
        <title>The Global Catalogue of Microorganisms (GCM) 10K type strain sequencing project: providing services to taxonomists for standard genome sequencing and annotation.</title>
        <authorList>
            <consortium name="The Broad Institute Genomics Platform"/>
            <consortium name="The Broad Institute Genome Sequencing Center for Infectious Disease"/>
            <person name="Wu L."/>
            <person name="Ma J."/>
        </authorList>
    </citation>
    <scope>NUCLEOTIDE SEQUENCE [LARGE SCALE GENOMIC DNA]</scope>
    <source>
        <strain evidence="4 5">JCM 16022</strain>
    </source>
</reference>
<comment type="caution">
    <text evidence="4">The sequence shown here is derived from an EMBL/GenBank/DDBJ whole genome shotgun (WGS) entry which is preliminary data.</text>
</comment>
<evidence type="ECO:0000313" key="5">
    <source>
        <dbReference type="Proteomes" id="UP001501771"/>
    </source>
</evidence>
<dbReference type="Gene3D" id="3.40.1090.10">
    <property type="entry name" value="Cytosolic phospholipase A2 catalytic domain"/>
    <property type="match status" value="1"/>
</dbReference>
<gene>
    <name evidence="4" type="ORF">GCM10009844_39120</name>
</gene>
<dbReference type="Pfam" id="PF01734">
    <property type="entry name" value="Patatin"/>
    <property type="match status" value="1"/>
</dbReference>